<evidence type="ECO:0000313" key="1">
    <source>
        <dbReference type="EMBL" id="EFR32181.1"/>
    </source>
</evidence>
<dbReference type="Proteomes" id="UP000003705">
    <property type="component" value="Unassembled WGS sequence"/>
</dbReference>
<gene>
    <name evidence="1" type="ORF">HMPREF9286_0420</name>
</gene>
<accession>E4L165</accession>
<name>E4L165_9FIRM</name>
<dbReference type="AlphaFoldDB" id="E4L165"/>
<proteinExistence type="predicted"/>
<sequence>MKDLLPDEIKNSKVAYPDFDKLPPLESFRDLGDFIKVYDRIWTEINASNL</sequence>
<evidence type="ECO:0000313" key="2">
    <source>
        <dbReference type="Proteomes" id="UP000003705"/>
    </source>
</evidence>
<organism evidence="1 2">
    <name type="scientific">Peptoniphilus harei ACS-146-V-Sch2b</name>
    <dbReference type="NCBI Taxonomy" id="908338"/>
    <lineage>
        <taxon>Bacteria</taxon>
        <taxon>Bacillati</taxon>
        <taxon>Bacillota</taxon>
        <taxon>Tissierellia</taxon>
        <taxon>Tissierellales</taxon>
        <taxon>Peptoniphilaceae</taxon>
        <taxon>Peptoniphilus</taxon>
    </lineage>
</organism>
<dbReference type="EMBL" id="AENP01000032">
    <property type="protein sequence ID" value="EFR32181.1"/>
    <property type="molecule type" value="Genomic_DNA"/>
</dbReference>
<reference evidence="1 2" key="1">
    <citation type="submission" date="2010-10" db="EMBL/GenBank/DDBJ databases">
        <authorList>
            <person name="Durkin A.S."/>
            <person name="Madupu R."/>
            <person name="Torralba M."/>
            <person name="Gillis M."/>
            <person name="Methe B."/>
            <person name="Sutton G."/>
            <person name="Nelson K.E."/>
        </authorList>
    </citation>
    <scope>NUCLEOTIDE SEQUENCE [LARGE SCALE GENOMIC DNA]</scope>
    <source>
        <strain evidence="1 2">ACS-146-V-Sch2b</strain>
    </source>
</reference>
<comment type="caution">
    <text evidence="1">The sequence shown here is derived from an EMBL/GenBank/DDBJ whole genome shotgun (WGS) entry which is preliminary data.</text>
</comment>
<protein>
    <submittedName>
        <fullName evidence="1">Uncharacterized protein</fullName>
    </submittedName>
</protein>
<keyword evidence="2" id="KW-1185">Reference proteome</keyword>